<feature type="compositionally biased region" description="Low complexity" evidence="1">
    <location>
        <begin position="461"/>
        <end position="472"/>
    </location>
</feature>
<feature type="compositionally biased region" description="Polar residues" evidence="1">
    <location>
        <begin position="271"/>
        <end position="282"/>
    </location>
</feature>
<dbReference type="OrthoDB" id="3367070at2759"/>
<reference evidence="2 3" key="1">
    <citation type="journal article" date="2020" name="ISME J.">
        <title>Uncovering the hidden diversity of litter-decomposition mechanisms in mushroom-forming fungi.</title>
        <authorList>
            <person name="Floudas D."/>
            <person name="Bentzer J."/>
            <person name="Ahren D."/>
            <person name="Johansson T."/>
            <person name="Persson P."/>
            <person name="Tunlid A."/>
        </authorList>
    </citation>
    <scope>NUCLEOTIDE SEQUENCE [LARGE SCALE GENOMIC DNA]</scope>
    <source>
        <strain evidence="2 3">CBS 406.79</strain>
    </source>
</reference>
<dbReference type="AlphaFoldDB" id="A0A8H5HXX7"/>
<proteinExistence type="predicted"/>
<dbReference type="EMBL" id="JAACJN010000009">
    <property type="protein sequence ID" value="KAF5391619.1"/>
    <property type="molecule type" value="Genomic_DNA"/>
</dbReference>
<organism evidence="2 3">
    <name type="scientific">Collybiopsis confluens</name>
    <dbReference type="NCBI Taxonomy" id="2823264"/>
    <lineage>
        <taxon>Eukaryota</taxon>
        <taxon>Fungi</taxon>
        <taxon>Dikarya</taxon>
        <taxon>Basidiomycota</taxon>
        <taxon>Agaricomycotina</taxon>
        <taxon>Agaricomycetes</taxon>
        <taxon>Agaricomycetidae</taxon>
        <taxon>Agaricales</taxon>
        <taxon>Marasmiineae</taxon>
        <taxon>Omphalotaceae</taxon>
        <taxon>Collybiopsis</taxon>
    </lineage>
</organism>
<feature type="region of interest" description="Disordered" evidence="1">
    <location>
        <begin position="71"/>
        <end position="91"/>
    </location>
</feature>
<protein>
    <submittedName>
        <fullName evidence="2">Uncharacterized protein</fullName>
    </submittedName>
</protein>
<feature type="compositionally biased region" description="Low complexity" evidence="1">
    <location>
        <begin position="138"/>
        <end position="164"/>
    </location>
</feature>
<feature type="region of interest" description="Disordered" evidence="1">
    <location>
        <begin position="138"/>
        <end position="204"/>
    </location>
</feature>
<evidence type="ECO:0000256" key="1">
    <source>
        <dbReference type="SAM" id="MobiDB-lite"/>
    </source>
</evidence>
<feature type="compositionally biased region" description="Polar residues" evidence="1">
    <location>
        <begin position="290"/>
        <end position="324"/>
    </location>
</feature>
<feature type="region of interest" description="Disordered" evidence="1">
    <location>
        <begin position="345"/>
        <end position="376"/>
    </location>
</feature>
<comment type="caution">
    <text evidence="2">The sequence shown here is derived from an EMBL/GenBank/DDBJ whole genome shotgun (WGS) entry which is preliminary data.</text>
</comment>
<feature type="compositionally biased region" description="Low complexity" evidence="1">
    <location>
        <begin position="425"/>
        <end position="446"/>
    </location>
</feature>
<dbReference type="Proteomes" id="UP000518752">
    <property type="component" value="Unassembled WGS sequence"/>
</dbReference>
<accession>A0A8H5HXX7</accession>
<feature type="region of interest" description="Disordered" evidence="1">
    <location>
        <begin position="269"/>
        <end position="333"/>
    </location>
</feature>
<sequence>MATLAVRLNELASANEQGLLNDDEYRLLRQNVFERYATLGGGAGGMSSVVLAEPLKPATVNLAQPKARKISRRPSEVSFSTTPSNVHPEATLKKSKPHFFSSIIHRATSPLKTPSGSPPALSVSRSLSLSSSSSHASAKKFSNTIRSTSSSRISSEITSSQSVSVPNQRHLLSTPTSPTRTNIASHSSPPKSFRNPLQSNTSAQASSTSFSGALSAYDIFEDGGLFTTADIRQAIVDLDQDAKRVVQAFDEMEESAVRRTEFARLEETSSRRTISPLISSTAHLPLPNNLHYQPRSNSAASALSRTKSTTSLASSNNIHTSPTGPTLRKKGSMSSLASSLFSLKTRPSMPSFHSTPSSVPMKSRSRSDSVASTSSVDGYGYQTSSYSDRAAQQHSFSVSSLSSSKLIPSRRGMSRPSLTMPSTESLSGSRRPSTSTSGGRLSTNTSHGYGYSATLSRSTASVSRSGLGSGSVHWGEDSAEPVPARSGRSTRRTPGGKQGHGQSGREEDSDGVERGGVVTNEILQIRKRRKDVIGRYESRREYLKARLRGAELHERVLKGR</sequence>
<feature type="compositionally biased region" description="Polar residues" evidence="1">
    <location>
        <begin position="351"/>
        <end position="360"/>
    </location>
</feature>
<feature type="region of interest" description="Disordered" evidence="1">
    <location>
        <begin position="398"/>
        <end position="519"/>
    </location>
</feature>
<keyword evidence="3" id="KW-1185">Reference proteome</keyword>
<evidence type="ECO:0000313" key="3">
    <source>
        <dbReference type="Proteomes" id="UP000518752"/>
    </source>
</evidence>
<evidence type="ECO:0000313" key="2">
    <source>
        <dbReference type="EMBL" id="KAF5391619.1"/>
    </source>
</evidence>
<feature type="compositionally biased region" description="Polar residues" evidence="1">
    <location>
        <begin position="165"/>
        <end position="190"/>
    </location>
</feature>
<name>A0A8H5HXX7_9AGAR</name>
<gene>
    <name evidence="2" type="ORF">D9757_002405</name>
</gene>